<name>A0A2P2JZB4_RHIMU</name>
<accession>A0A2P2JZB4</accession>
<organism evidence="1">
    <name type="scientific">Rhizophora mucronata</name>
    <name type="common">Asiatic mangrove</name>
    <dbReference type="NCBI Taxonomy" id="61149"/>
    <lineage>
        <taxon>Eukaryota</taxon>
        <taxon>Viridiplantae</taxon>
        <taxon>Streptophyta</taxon>
        <taxon>Embryophyta</taxon>
        <taxon>Tracheophyta</taxon>
        <taxon>Spermatophyta</taxon>
        <taxon>Magnoliopsida</taxon>
        <taxon>eudicotyledons</taxon>
        <taxon>Gunneridae</taxon>
        <taxon>Pentapetalae</taxon>
        <taxon>rosids</taxon>
        <taxon>fabids</taxon>
        <taxon>Malpighiales</taxon>
        <taxon>Rhizophoraceae</taxon>
        <taxon>Rhizophora</taxon>
    </lineage>
</organism>
<dbReference type="AlphaFoldDB" id="A0A2P2JZB4"/>
<sequence length="32" mass="3819">MSQIITTTDVKFLETDQLFDIPRQLSKREAFF</sequence>
<reference evidence="1" key="1">
    <citation type="submission" date="2018-02" db="EMBL/GenBank/DDBJ databases">
        <title>Rhizophora mucronata_Transcriptome.</title>
        <authorList>
            <person name="Meera S.P."/>
            <person name="Sreeshan A."/>
            <person name="Augustine A."/>
        </authorList>
    </citation>
    <scope>NUCLEOTIDE SEQUENCE</scope>
    <source>
        <tissue evidence="1">Leaf</tissue>
    </source>
</reference>
<dbReference type="EMBL" id="GGEC01018340">
    <property type="protein sequence ID" value="MBW98823.1"/>
    <property type="molecule type" value="Transcribed_RNA"/>
</dbReference>
<evidence type="ECO:0000313" key="1">
    <source>
        <dbReference type="EMBL" id="MBW98823.1"/>
    </source>
</evidence>
<protein>
    <submittedName>
        <fullName evidence="1">Leucine-rich repeat containing protein</fullName>
    </submittedName>
</protein>
<proteinExistence type="predicted"/>